<keyword evidence="4" id="KW-1185">Reference proteome</keyword>
<evidence type="ECO:0000313" key="4">
    <source>
        <dbReference type="Proteomes" id="UP000563060"/>
    </source>
</evidence>
<dbReference type="Proteomes" id="UP000563060">
    <property type="component" value="Unassembled WGS sequence"/>
</dbReference>
<feature type="region of interest" description="Disordered" evidence="1">
    <location>
        <begin position="1"/>
        <end position="39"/>
    </location>
</feature>
<feature type="non-terminal residue" evidence="3">
    <location>
        <position position="1"/>
    </location>
</feature>
<feature type="compositionally biased region" description="Polar residues" evidence="1">
    <location>
        <begin position="25"/>
        <end position="39"/>
    </location>
</feature>
<comment type="caution">
    <text evidence="3">The sequence shown here is derived from an EMBL/GenBank/DDBJ whole genome shotgun (WGS) entry which is preliminary data.</text>
</comment>
<dbReference type="InterPro" id="IPR013625">
    <property type="entry name" value="PTB"/>
</dbReference>
<dbReference type="GO" id="GO:0031982">
    <property type="term" value="C:vesicle"/>
    <property type="evidence" value="ECO:0007669"/>
    <property type="project" value="TreeGrafter"/>
</dbReference>
<dbReference type="GO" id="GO:0035023">
    <property type="term" value="P:regulation of Rho protein signal transduction"/>
    <property type="evidence" value="ECO:0007669"/>
    <property type="project" value="TreeGrafter"/>
</dbReference>
<proteinExistence type="predicted"/>
<feature type="non-terminal residue" evidence="3">
    <location>
        <position position="190"/>
    </location>
</feature>
<dbReference type="InterPro" id="IPR039801">
    <property type="entry name" value="EPS8-like"/>
</dbReference>
<feature type="domain" description="PTB" evidence="2">
    <location>
        <begin position="58"/>
        <end position="184"/>
    </location>
</feature>
<dbReference type="GO" id="GO:1900029">
    <property type="term" value="P:positive regulation of ruffle assembly"/>
    <property type="evidence" value="ECO:0007669"/>
    <property type="project" value="TreeGrafter"/>
</dbReference>
<dbReference type="InterPro" id="IPR011993">
    <property type="entry name" value="PH-like_dom_sf"/>
</dbReference>
<gene>
    <name evidence="3" type="primary">Eps8l3_1</name>
    <name evidence="3" type="ORF">FREGRA_R15337</name>
</gene>
<dbReference type="EMBL" id="VZZT01003465">
    <property type="protein sequence ID" value="NXW10394.1"/>
    <property type="molecule type" value="Genomic_DNA"/>
</dbReference>
<dbReference type="GO" id="GO:0032587">
    <property type="term" value="C:ruffle membrane"/>
    <property type="evidence" value="ECO:0007669"/>
    <property type="project" value="TreeGrafter"/>
</dbReference>
<dbReference type="InterPro" id="IPR033928">
    <property type="entry name" value="EPS8_PTB"/>
</dbReference>
<evidence type="ECO:0000259" key="2">
    <source>
        <dbReference type="Pfam" id="PF08416"/>
    </source>
</evidence>
<organism evidence="3 4">
    <name type="scientific">Fregetta grallaria</name>
    <name type="common">White-bellied storm-petrel</name>
    <name type="synonym">Procellaria grallaria</name>
    <dbReference type="NCBI Taxonomy" id="79628"/>
    <lineage>
        <taxon>Eukaryota</taxon>
        <taxon>Metazoa</taxon>
        <taxon>Chordata</taxon>
        <taxon>Craniata</taxon>
        <taxon>Vertebrata</taxon>
        <taxon>Euteleostomi</taxon>
        <taxon>Archelosauria</taxon>
        <taxon>Archosauria</taxon>
        <taxon>Dinosauria</taxon>
        <taxon>Saurischia</taxon>
        <taxon>Theropoda</taxon>
        <taxon>Coelurosauria</taxon>
        <taxon>Aves</taxon>
        <taxon>Neognathae</taxon>
        <taxon>Neoaves</taxon>
        <taxon>Aequornithes</taxon>
        <taxon>Procellariiformes</taxon>
        <taxon>Hydrobatidae</taxon>
        <taxon>Fregetta</taxon>
    </lineage>
</organism>
<name>A0A7L3ZC57_FREGA</name>
<evidence type="ECO:0000256" key="1">
    <source>
        <dbReference type="SAM" id="MobiDB-lite"/>
    </source>
</evidence>
<evidence type="ECO:0000313" key="3">
    <source>
        <dbReference type="EMBL" id="NXW10394.1"/>
    </source>
</evidence>
<dbReference type="GO" id="GO:0007266">
    <property type="term" value="P:Rho protein signal transduction"/>
    <property type="evidence" value="ECO:0007669"/>
    <property type="project" value="TreeGrafter"/>
</dbReference>
<dbReference type="CDD" id="cd01210">
    <property type="entry name" value="PTB_EPS8"/>
    <property type="match status" value="1"/>
</dbReference>
<sequence length="190" mass="21755">WNHAAGHKGPSVHPSRNEYDDSSQLRHSNSFTRPSGKSIYNQRKDYSQTLLKPQSHFQHHVEHLLTVRLERDIRSTDDCLERLKVLEAQGRVWGQDLILQVKDQELVLRDVESKEELEAYPLGSVQGCSATLDVGGYDSVLAISVQEQTPPRTSVLLFQCEHLGAETLKSSLEKLVKQWKEEQRSQYGHR</sequence>
<dbReference type="GO" id="GO:0003779">
    <property type="term" value="F:actin binding"/>
    <property type="evidence" value="ECO:0007669"/>
    <property type="project" value="TreeGrafter"/>
</dbReference>
<dbReference type="Pfam" id="PF08416">
    <property type="entry name" value="PTB"/>
    <property type="match status" value="1"/>
</dbReference>
<dbReference type="Gene3D" id="2.30.29.30">
    <property type="entry name" value="Pleckstrin-homology domain (PH domain)/Phosphotyrosine-binding domain (PTB)"/>
    <property type="match status" value="1"/>
</dbReference>
<accession>A0A7L3ZC57</accession>
<reference evidence="3 4" key="1">
    <citation type="submission" date="2019-09" db="EMBL/GenBank/DDBJ databases">
        <title>Bird 10,000 Genomes (B10K) Project - Family phase.</title>
        <authorList>
            <person name="Zhang G."/>
        </authorList>
    </citation>
    <scope>NUCLEOTIDE SEQUENCE [LARGE SCALE GENOMIC DNA]</scope>
    <source>
        <strain evidence="3">B10K-DU-006-09</strain>
        <tissue evidence="3">Muscle</tissue>
    </source>
</reference>
<dbReference type="AlphaFoldDB" id="A0A7L3ZC57"/>
<protein>
    <submittedName>
        <fullName evidence="3">ES8L3 protein</fullName>
    </submittedName>
</protein>
<dbReference type="SUPFAM" id="SSF50729">
    <property type="entry name" value="PH domain-like"/>
    <property type="match status" value="1"/>
</dbReference>
<dbReference type="PANTHER" id="PTHR12287">
    <property type="entry name" value="EPIDERMAL GROWTH FACTOR RECEPTOR KINASE SUBSTRATE EPS8-RELATED PROTEIN"/>
    <property type="match status" value="1"/>
</dbReference>
<dbReference type="PANTHER" id="PTHR12287:SF22">
    <property type="entry name" value="EPIDERMAL GROWTH FACTOR RECEPTOR KINASE SUBSTRATE 8-LIKE PROTEIN 3"/>
    <property type="match status" value="1"/>
</dbReference>